<feature type="transmembrane region" description="Helical" evidence="2">
    <location>
        <begin position="389"/>
        <end position="406"/>
    </location>
</feature>
<feature type="transmembrane region" description="Helical" evidence="2">
    <location>
        <begin position="99"/>
        <end position="118"/>
    </location>
</feature>
<reference evidence="3" key="2">
    <citation type="submission" date="2020-09" db="EMBL/GenBank/DDBJ databases">
        <authorList>
            <person name="Sun Q."/>
            <person name="Zhou Y."/>
        </authorList>
    </citation>
    <scope>NUCLEOTIDE SEQUENCE</scope>
    <source>
        <strain evidence="3">CGMCC 1.10749</strain>
    </source>
</reference>
<dbReference type="NCBIfam" id="TIGR04370">
    <property type="entry name" value="glyco_rpt_poly"/>
    <property type="match status" value="1"/>
</dbReference>
<feature type="transmembrane region" description="Helical" evidence="2">
    <location>
        <begin position="151"/>
        <end position="168"/>
    </location>
</feature>
<feature type="transmembrane region" description="Helical" evidence="2">
    <location>
        <begin position="226"/>
        <end position="247"/>
    </location>
</feature>
<keyword evidence="2" id="KW-0472">Membrane</keyword>
<gene>
    <name evidence="3" type="ORF">GCM10011314_24100</name>
</gene>
<keyword evidence="2" id="KW-1133">Transmembrane helix</keyword>
<evidence type="ECO:0008006" key="5">
    <source>
        <dbReference type="Google" id="ProtNLM"/>
    </source>
</evidence>
<feature type="transmembrane region" description="Helical" evidence="2">
    <location>
        <begin position="360"/>
        <end position="380"/>
    </location>
</feature>
<dbReference type="EMBL" id="BMEA01000002">
    <property type="protein sequence ID" value="GGB83643.1"/>
    <property type="molecule type" value="Genomic_DNA"/>
</dbReference>
<organism evidence="3 4">
    <name type="scientific">Knoellia flava</name>
    <dbReference type="NCBI Taxonomy" id="913969"/>
    <lineage>
        <taxon>Bacteria</taxon>
        <taxon>Bacillati</taxon>
        <taxon>Actinomycetota</taxon>
        <taxon>Actinomycetes</taxon>
        <taxon>Micrococcales</taxon>
        <taxon>Intrasporangiaceae</taxon>
        <taxon>Knoellia</taxon>
    </lineage>
</organism>
<keyword evidence="2" id="KW-0812">Transmembrane</keyword>
<dbReference type="Proteomes" id="UP000628079">
    <property type="component" value="Unassembled WGS sequence"/>
</dbReference>
<name>A0A8H9FVZ8_9MICO</name>
<feature type="transmembrane region" description="Helical" evidence="2">
    <location>
        <begin position="59"/>
        <end position="78"/>
    </location>
</feature>
<feature type="transmembrane region" description="Helical" evidence="2">
    <location>
        <begin position="197"/>
        <end position="214"/>
    </location>
</feature>
<comment type="caution">
    <text evidence="3">The sequence shown here is derived from an EMBL/GenBank/DDBJ whole genome shotgun (WGS) entry which is preliminary data.</text>
</comment>
<feature type="transmembrane region" description="Helical" evidence="2">
    <location>
        <begin position="36"/>
        <end position="53"/>
    </location>
</feature>
<feature type="transmembrane region" description="Helical" evidence="2">
    <location>
        <begin position="6"/>
        <end position="24"/>
    </location>
</feature>
<reference evidence="3" key="1">
    <citation type="journal article" date="2014" name="Int. J. Syst. Evol. Microbiol.">
        <title>Complete genome sequence of Corynebacterium casei LMG S-19264T (=DSM 44701T), isolated from a smear-ripened cheese.</title>
        <authorList>
            <consortium name="US DOE Joint Genome Institute (JGI-PGF)"/>
            <person name="Walter F."/>
            <person name="Albersmeier A."/>
            <person name="Kalinowski J."/>
            <person name="Ruckert C."/>
        </authorList>
    </citation>
    <scope>NUCLEOTIDE SEQUENCE</scope>
    <source>
        <strain evidence="3">CGMCC 1.10749</strain>
    </source>
</reference>
<accession>A0A8H9FVZ8</accession>
<feature type="region of interest" description="Disordered" evidence="1">
    <location>
        <begin position="435"/>
        <end position="456"/>
    </location>
</feature>
<evidence type="ECO:0000256" key="1">
    <source>
        <dbReference type="SAM" id="MobiDB-lite"/>
    </source>
</evidence>
<evidence type="ECO:0000256" key="2">
    <source>
        <dbReference type="SAM" id="Phobius"/>
    </source>
</evidence>
<dbReference type="AlphaFoldDB" id="A0A8H9FVZ8"/>
<evidence type="ECO:0000313" key="4">
    <source>
        <dbReference type="Proteomes" id="UP000628079"/>
    </source>
</evidence>
<feature type="transmembrane region" description="Helical" evidence="2">
    <location>
        <begin position="412"/>
        <end position="428"/>
    </location>
</feature>
<proteinExistence type="predicted"/>
<protein>
    <recommendedName>
        <fullName evidence="5">Oligosaccharide repeat unit polymerase</fullName>
    </recommendedName>
</protein>
<evidence type="ECO:0000313" key="3">
    <source>
        <dbReference type="EMBL" id="GGB83643.1"/>
    </source>
</evidence>
<sequence length="456" mass="49504">MTSDNVALTLGLLMTCATIAMLTSKRGIGLPATLHNGVWAIALLIIGSGLMNYDPLSWYAWSLIATSLIAFNLGILLIGERTSPQPASGTRPLVTLGQFWLLIGAFSVGVLIYLRTIAQNYGLATIISDPTSIREYSAVGYLEAFPLYGKVLFYFGPLCFVLAIFPELVTGLRGAWYRLPLLVFVSGAQVLTLQRTNIFVCIAWVGGVLVLRLIQRGANGKQSVSARRLMGLVGALVLAFAIFQGLAVALGKTGNTNTAIDSVVDPRIRGSQYTSVLHYASSGVPAFGALTESKDRSWPPVGGTGLIIGDYNPQTWGRATFVGPLKLVPGITHWEEVSPFTFLPVPTNVYTWLEPWYRDFRMPGVVLGSLLAGLIIGLAVRHRHASPEALLLAGLLLGFSGLATFINRYMAVMSVVLYLLLAFLGRARRSREMRESVRSSATRRRTSRSGRLTRPL</sequence>